<dbReference type="Gene3D" id="1.10.238.20">
    <property type="entry name" value="Pheromone/general odorant binding protein domain"/>
    <property type="match status" value="1"/>
</dbReference>
<dbReference type="Proteomes" id="UP000823941">
    <property type="component" value="Chromosome 18"/>
</dbReference>
<comment type="caution">
    <text evidence="2">The sequence shown here is derived from an EMBL/GenBank/DDBJ whole genome shotgun (WGS) entry which is preliminary data.</text>
</comment>
<feature type="chain" id="PRO_5046300202" evidence="1">
    <location>
        <begin position="23"/>
        <end position="141"/>
    </location>
</feature>
<protein>
    <submittedName>
        <fullName evidence="2">Uncharacterized protein</fullName>
    </submittedName>
</protein>
<proteinExistence type="predicted"/>
<name>A0ABQ7QAB2_PLUXY</name>
<dbReference type="SUPFAM" id="SSF47565">
    <property type="entry name" value="Insect pheromone/odorant-binding proteins"/>
    <property type="match status" value="1"/>
</dbReference>
<keyword evidence="1" id="KW-0732">Signal</keyword>
<dbReference type="PANTHER" id="PTHR21364">
    <property type="entry name" value="GENERAL ODORANT-BINDING PROTEIN 19A"/>
    <property type="match status" value="1"/>
</dbReference>
<dbReference type="PANTHER" id="PTHR21364:SF2">
    <property type="entry name" value="GENERAL ODORANT-BINDING PROTEIN 19A"/>
    <property type="match status" value="1"/>
</dbReference>
<keyword evidence="3" id="KW-1185">Reference proteome</keyword>
<sequence>MRFLELCMYFVLVSLDLSFGMTRPELKKILSEAKRQCMASNGVTEDEVGNIEQGQFLEERNVMCYIKCIYVSGGVIKKDIILHDAMIKHVEKLWPQETKASIIDAINHCRYVDEKYADACEDAYWMARCIQAYTPEHFLFP</sequence>
<dbReference type="Pfam" id="PF01395">
    <property type="entry name" value="PBP_GOBP"/>
    <property type="match status" value="1"/>
</dbReference>
<evidence type="ECO:0000313" key="3">
    <source>
        <dbReference type="Proteomes" id="UP000823941"/>
    </source>
</evidence>
<evidence type="ECO:0000256" key="1">
    <source>
        <dbReference type="SAM" id="SignalP"/>
    </source>
</evidence>
<reference evidence="2 3" key="1">
    <citation type="submission" date="2021-06" db="EMBL/GenBank/DDBJ databases">
        <title>A haploid diamondback moth (Plutella xylostella L.) genome assembly resolves 31 chromosomes and identifies a diamide resistance mutation.</title>
        <authorList>
            <person name="Ward C.M."/>
            <person name="Perry K.D."/>
            <person name="Baker G."/>
            <person name="Powis K."/>
            <person name="Heckel D.G."/>
            <person name="Baxter S.W."/>
        </authorList>
    </citation>
    <scope>NUCLEOTIDE SEQUENCE [LARGE SCALE GENOMIC DNA]</scope>
    <source>
        <strain evidence="2 3">LV</strain>
        <tissue evidence="2">Single pupa</tissue>
    </source>
</reference>
<dbReference type="InterPro" id="IPR006170">
    <property type="entry name" value="PBP/GOBP"/>
</dbReference>
<evidence type="ECO:0000313" key="2">
    <source>
        <dbReference type="EMBL" id="KAG7302159.1"/>
    </source>
</evidence>
<dbReference type="SMART" id="SM00708">
    <property type="entry name" value="PhBP"/>
    <property type="match status" value="1"/>
</dbReference>
<feature type="signal peptide" evidence="1">
    <location>
        <begin position="1"/>
        <end position="22"/>
    </location>
</feature>
<dbReference type="CDD" id="cd23992">
    <property type="entry name" value="PBP_GOBP"/>
    <property type="match status" value="1"/>
</dbReference>
<dbReference type="EMBL" id="JAHIBW010000018">
    <property type="protein sequence ID" value="KAG7302159.1"/>
    <property type="molecule type" value="Genomic_DNA"/>
</dbReference>
<organism evidence="2 3">
    <name type="scientific">Plutella xylostella</name>
    <name type="common">Diamondback moth</name>
    <name type="synonym">Plutella maculipennis</name>
    <dbReference type="NCBI Taxonomy" id="51655"/>
    <lineage>
        <taxon>Eukaryota</taxon>
        <taxon>Metazoa</taxon>
        <taxon>Ecdysozoa</taxon>
        <taxon>Arthropoda</taxon>
        <taxon>Hexapoda</taxon>
        <taxon>Insecta</taxon>
        <taxon>Pterygota</taxon>
        <taxon>Neoptera</taxon>
        <taxon>Endopterygota</taxon>
        <taxon>Lepidoptera</taxon>
        <taxon>Glossata</taxon>
        <taxon>Ditrysia</taxon>
        <taxon>Yponomeutoidea</taxon>
        <taxon>Plutellidae</taxon>
        <taxon>Plutella</taxon>
    </lineage>
</organism>
<accession>A0ABQ7QAB2</accession>
<gene>
    <name evidence="2" type="ORF">JYU34_013630</name>
</gene>
<dbReference type="InterPro" id="IPR036728">
    <property type="entry name" value="PBP_GOBP_sf"/>
</dbReference>